<dbReference type="CDD" id="cd06467">
    <property type="entry name" value="p23_NUDC_like"/>
    <property type="match status" value="1"/>
</dbReference>
<reference evidence="5" key="1">
    <citation type="journal article" date="2006" name="Proc. Natl. Acad. Sci. U.S.A.">
        <title>Genome analysis of the smallest free-living eukaryote Ostreococcus tauri unveils many unique features.</title>
        <authorList>
            <person name="Derelle E."/>
            <person name="Ferraz C."/>
            <person name="Rombauts S."/>
            <person name="Rouze P."/>
            <person name="Worden A.Z."/>
            <person name="Robbens S."/>
            <person name="Partensky F."/>
            <person name="Degroeve S."/>
            <person name="Echeynie S."/>
            <person name="Cooke R."/>
            <person name="Saeys Y."/>
            <person name="Wuyts J."/>
            <person name="Jabbari K."/>
            <person name="Bowler C."/>
            <person name="Panaud O."/>
            <person name="Piegu B."/>
            <person name="Ball S.G."/>
            <person name="Ral J.-P."/>
            <person name="Bouget F.-Y."/>
            <person name="Piganeau G."/>
            <person name="De Baets B."/>
            <person name="Picard A."/>
            <person name="Delseny M."/>
            <person name="Demaille J."/>
            <person name="Van de Peer Y."/>
            <person name="Moreau H."/>
        </authorList>
    </citation>
    <scope>NUCLEOTIDE SEQUENCE [LARGE SCALE GENOMIC DNA]</scope>
    <source>
        <strain evidence="5">OTTH 0595 / CCAP 157/2 / RCC745</strain>
    </source>
</reference>
<accession>A0A090MER7</accession>
<evidence type="ECO:0000313" key="4">
    <source>
        <dbReference type="EMBL" id="CEG01472.1"/>
    </source>
</evidence>
<reference evidence="4 5" key="2">
    <citation type="journal article" date="2014" name="BMC Genomics">
        <title>An improved genome of the model marine alga Ostreococcus tauri unfolds by assessing Illumina de novo assemblies.</title>
        <authorList>
            <person name="Blanc-Mathieu R."/>
            <person name="Verhelst B."/>
            <person name="Derelle E."/>
            <person name="Rombauts S."/>
            <person name="Bouget F.Y."/>
            <person name="Carre I."/>
            <person name="Chateau A."/>
            <person name="Eyre-Walker A."/>
            <person name="Grimsley N."/>
            <person name="Moreau H."/>
            <person name="Piegu B."/>
            <person name="Rivals E."/>
            <person name="Schackwitz W."/>
            <person name="Van de Peer Y."/>
            <person name="Piganeau G."/>
        </authorList>
    </citation>
    <scope>NUCLEOTIDE SEQUENCE [LARGE SCALE GENOMIC DNA]</scope>
    <source>
        <strain evidence="5">OTTH 0595 / CCAP 157/2 / RCC745</strain>
    </source>
</reference>
<dbReference type="PROSITE" id="PS51203">
    <property type="entry name" value="CS"/>
    <property type="match status" value="1"/>
</dbReference>
<dbReference type="Pfam" id="PF00226">
    <property type="entry name" value="DnaJ"/>
    <property type="match status" value="1"/>
</dbReference>
<dbReference type="PROSITE" id="PS00636">
    <property type="entry name" value="DNAJ_1"/>
    <property type="match status" value="1"/>
</dbReference>
<dbReference type="STRING" id="70448.A0A090MER7"/>
<comment type="caution">
    <text evidence="4">The sequence shown here is derived from an EMBL/GenBank/DDBJ whole genome shotgun (WGS) entry which is preliminary data.</text>
</comment>
<feature type="domain" description="CS" evidence="3">
    <location>
        <begin position="373"/>
        <end position="485"/>
    </location>
</feature>
<dbReference type="InterPro" id="IPR008978">
    <property type="entry name" value="HSP20-like_chaperone"/>
</dbReference>
<dbReference type="InParanoid" id="A0A090MER7"/>
<dbReference type="InterPro" id="IPR001623">
    <property type="entry name" value="DnaJ_domain"/>
</dbReference>
<dbReference type="SUPFAM" id="SSF49764">
    <property type="entry name" value="HSP20-like chaperones"/>
    <property type="match status" value="2"/>
</dbReference>
<evidence type="ECO:0000313" key="5">
    <source>
        <dbReference type="Proteomes" id="UP000009170"/>
    </source>
</evidence>
<sequence length="594" mass="68442">MIGVTIKTPGQSDASVGDETHTTTRERFGVNADARERILVRMSRSDGARAHVWDSIDDLRGDAHYIALGVCARATTSEIKRAFAVKARELHPDKGGNAAAFAKVRKAYETLIDPKLRRTYDALQKEHKYRYIRGVTQRAPGGEDSLLDDIERLGLENVCAATQLVTLCEVCGRPSTKECFVCTALFCDFCERKQHWKGEVGLHWPVVQVDGKMAKQLGQRQLEEKRKEDYERAQREDPNYRTDSELQALRSFKEIAAEMYHPDGRHKKRYDARLAQNYMWTQSMRSVFVAVHIPTGYADKELHCEFNGDYVLVQPEDSLPVVDRVLARSTDARYPVQTFQTEDKRFLMIEMRKAKIGEEWKKLFEGDSDYARCVKPPYELKESNSEVLMEFELPFWIDSEDVGVNITPMGIRIKVGGEFDVERMFWKKPKRKEKDDEFNAIDIEECTWSLDDAFERESGDPCKVLMVLLAKPKPDEQDMQYKRGVRSDNRNVHRDDERQGVRFFIDDQDSYFLETILQAAEFVETGSAWYQPPPNVAYKPPFASTGRYIRDFEELAKDVKEIITTLLENRPASAHIEEDIFDIDDLENDSASMN</sequence>
<dbReference type="CDD" id="cd06257">
    <property type="entry name" value="DnaJ"/>
    <property type="match status" value="1"/>
</dbReference>
<dbReference type="RefSeq" id="XP_003080771.2">
    <property type="nucleotide sequence ID" value="XM_003080723.2"/>
</dbReference>
<evidence type="ECO:0000259" key="3">
    <source>
        <dbReference type="PROSITE" id="PS51203"/>
    </source>
</evidence>
<dbReference type="Gene3D" id="2.60.40.790">
    <property type="match status" value="2"/>
</dbReference>
<dbReference type="PANTHER" id="PTHR44825:SF1">
    <property type="entry name" value="DNAJ HOMOLOG SUBFAMILY C MEMBER 4"/>
    <property type="match status" value="1"/>
</dbReference>
<organism evidence="4 5">
    <name type="scientific">Ostreococcus tauri</name>
    <name type="common">Marine green alga</name>
    <dbReference type="NCBI Taxonomy" id="70448"/>
    <lineage>
        <taxon>Eukaryota</taxon>
        <taxon>Viridiplantae</taxon>
        <taxon>Chlorophyta</taxon>
        <taxon>Mamiellophyceae</taxon>
        <taxon>Mamiellales</taxon>
        <taxon>Bathycoccaceae</taxon>
        <taxon>Ostreococcus</taxon>
    </lineage>
</organism>
<dbReference type="EMBL" id="CAID01000008">
    <property type="protein sequence ID" value="CEG01472.1"/>
    <property type="molecule type" value="Genomic_DNA"/>
</dbReference>
<feature type="region of interest" description="Disordered" evidence="1">
    <location>
        <begin position="220"/>
        <end position="239"/>
    </location>
</feature>
<dbReference type="Proteomes" id="UP000009170">
    <property type="component" value="Unassembled WGS sequence"/>
</dbReference>
<feature type="region of interest" description="Disordered" evidence="1">
    <location>
        <begin position="1"/>
        <end position="26"/>
    </location>
</feature>
<feature type="domain" description="J" evidence="2">
    <location>
        <begin position="63"/>
        <end position="124"/>
    </location>
</feature>
<proteinExistence type="predicted"/>
<dbReference type="Pfam" id="PF04969">
    <property type="entry name" value="CS"/>
    <property type="match status" value="2"/>
</dbReference>
<dbReference type="KEGG" id="ota:OT_ostta08g02050"/>
<dbReference type="PANTHER" id="PTHR44825">
    <property type="match status" value="1"/>
</dbReference>
<dbReference type="SUPFAM" id="SSF46565">
    <property type="entry name" value="Chaperone J-domain"/>
    <property type="match status" value="1"/>
</dbReference>
<dbReference type="AlphaFoldDB" id="A0A090MER7"/>
<dbReference type="Gene3D" id="1.10.287.110">
    <property type="entry name" value="DnaJ domain"/>
    <property type="match status" value="1"/>
</dbReference>
<dbReference type="SMART" id="SM00271">
    <property type="entry name" value="DnaJ"/>
    <property type="match status" value="1"/>
</dbReference>
<feature type="compositionally biased region" description="Basic and acidic residues" evidence="1">
    <location>
        <begin position="221"/>
        <end position="239"/>
    </location>
</feature>
<keyword evidence="5" id="KW-1185">Reference proteome</keyword>
<name>A0A090MER7_OSTTA</name>
<dbReference type="PROSITE" id="PS50076">
    <property type="entry name" value="DNAJ_2"/>
    <property type="match status" value="1"/>
</dbReference>
<dbReference type="InterPro" id="IPR036869">
    <property type="entry name" value="J_dom_sf"/>
</dbReference>
<dbReference type="InterPro" id="IPR052763">
    <property type="entry name" value="DnaJ_C4"/>
</dbReference>
<dbReference type="OrthoDB" id="445556at2759"/>
<evidence type="ECO:0000259" key="2">
    <source>
        <dbReference type="PROSITE" id="PS50076"/>
    </source>
</evidence>
<protein>
    <submittedName>
        <fullName evidence="4">DnaJ domain, conserved site</fullName>
    </submittedName>
</protein>
<dbReference type="InterPro" id="IPR018253">
    <property type="entry name" value="DnaJ_domain_CS"/>
</dbReference>
<evidence type="ECO:0000256" key="1">
    <source>
        <dbReference type="SAM" id="MobiDB-lite"/>
    </source>
</evidence>
<dbReference type="GeneID" id="9831589"/>
<dbReference type="InterPro" id="IPR007052">
    <property type="entry name" value="CS_dom"/>
</dbReference>
<gene>
    <name evidence="4" type="ORF">OT_ostta08g02050</name>
</gene>